<evidence type="ECO:0000256" key="5">
    <source>
        <dbReference type="ARBA" id="ARBA00023274"/>
    </source>
</evidence>
<keyword evidence="4" id="KW-0496">Mitochondrion</keyword>
<evidence type="ECO:0000256" key="7">
    <source>
        <dbReference type="ARBA" id="ARBA00035545"/>
    </source>
</evidence>
<dbReference type="FunFam" id="3.30.780.10:FF:000009">
    <property type="entry name" value="39S ribosomal protein L49, mitochondrial"/>
    <property type="match status" value="1"/>
</dbReference>
<dbReference type="Gene3D" id="3.30.780.10">
    <property type="entry name" value="SUI1-like domain"/>
    <property type="match status" value="1"/>
</dbReference>
<organism evidence="8 9">
    <name type="scientific">Petrolisthes cinctipes</name>
    <name type="common">Flat porcelain crab</name>
    <dbReference type="NCBI Taxonomy" id="88211"/>
    <lineage>
        <taxon>Eukaryota</taxon>
        <taxon>Metazoa</taxon>
        <taxon>Ecdysozoa</taxon>
        <taxon>Arthropoda</taxon>
        <taxon>Crustacea</taxon>
        <taxon>Multicrustacea</taxon>
        <taxon>Malacostraca</taxon>
        <taxon>Eumalacostraca</taxon>
        <taxon>Eucarida</taxon>
        <taxon>Decapoda</taxon>
        <taxon>Pleocyemata</taxon>
        <taxon>Anomura</taxon>
        <taxon>Galatheoidea</taxon>
        <taxon>Porcellanidae</taxon>
        <taxon>Petrolisthes</taxon>
    </lineage>
</organism>
<keyword evidence="5" id="KW-0687">Ribonucleoprotein</keyword>
<evidence type="ECO:0000256" key="2">
    <source>
        <dbReference type="ARBA" id="ARBA00005677"/>
    </source>
</evidence>
<dbReference type="PANTHER" id="PTHR13477">
    <property type="entry name" value="MITOCHONDRIAL 39S RIBOSOMAL PROTEIN L49"/>
    <property type="match status" value="1"/>
</dbReference>
<evidence type="ECO:0000313" key="8">
    <source>
        <dbReference type="EMBL" id="KAK3866401.1"/>
    </source>
</evidence>
<dbReference type="Proteomes" id="UP001286313">
    <property type="component" value="Unassembled WGS sequence"/>
</dbReference>
<proteinExistence type="inferred from homology"/>
<comment type="similarity">
    <text evidence="2">Belongs to the mitochondrion-specific ribosomal protein mL49 family.</text>
</comment>
<dbReference type="GO" id="GO:0006412">
    <property type="term" value="P:translation"/>
    <property type="evidence" value="ECO:0007669"/>
    <property type="project" value="InterPro"/>
</dbReference>
<dbReference type="GO" id="GO:0003735">
    <property type="term" value="F:structural constituent of ribosome"/>
    <property type="evidence" value="ECO:0007669"/>
    <property type="project" value="InterPro"/>
</dbReference>
<dbReference type="EMBL" id="JAWQEG010003404">
    <property type="protein sequence ID" value="KAK3866401.1"/>
    <property type="molecule type" value="Genomic_DNA"/>
</dbReference>
<evidence type="ECO:0000256" key="4">
    <source>
        <dbReference type="ARBA" id="ARBA00023128"/>
    </source>
</evidence>
<protein>
    <recommendedName>
        <fullName evidence="6">Large ribosomal subunit protein mL49</fullName>
    </recommendedName>
    <alternativeName>
        <fullName evidence="7">39S ribosomal protein L49, mitochondrial</fullName>
    </alternativeName>
</protein>
<accession>A0AAE1F3N3</accession>
<evidence type="ECO:0000256" key="3">
    <source>
        <dbReference type="ARBA" id="ARBA00022980"/>
    </source>
</evidence>
<dbReference type="GO" id="GO:0005762">
    <property type="term" value="C:mitochondrial large ribosomal subunit"/>
    <property type="evidence" value="ECO:0007669"/>
    <property type="project" value="TreeGrafter"/>
</dbReference>
<gene>
    <name evidence="8" type="ORF">Pcinc_028071</name>
</gene>
<dbReference type="Pfam" id="PF05046">
    <property type="entry name" value="Img2"/>
    <property type="match status" value="1"/>
</dbReference>
<comment type="subcellular location">
    <subcellularLocation>
        <location evidence="1">Mitochondrion</location>
    </subcellularLocation>
</comment>
<reference evidence="8" key="1">
    <citation type="submission" date="2023-10" db="EMBL/GenBank/DDBJ databases">
        <title>Genome assemblies of two species of porcelain crab, Petrolisthes cinctipes and Petrolisthes manimaculis (Anomura: Porcellanidae).</title>
        <authorList>
            <person name="Angst P."/>
        </authorList>
    </citation>
    <scope>NUCLEOTIDE SEQUENCE</scope>
    <source>
        <strain evidence="8">PB745_01</strain>
        <tissue evidence="8">Gill</tissue>
    </source>
</reference>
<evidence type="ECO:0000313" key="9">
    <source>
        <dbReference type="Proteomes" id="UP001286313"/>
    </source>
</evidence>
<dbReference type="InterPro" id="IPR007740">
    <property type="entry name" value="Ribosomal_mL49"/>
</dbReference>
<dbReference type="AlphaFoldDB" id="A0AAE1F3N3"/>
<keyword evidence="9" id="KW-1185">Reference proteome</keyword>
<keyword evidence="3" id="KW-0689">Ribosomal protein</keyword>
<evidence type="ECO:0000256" key="1">
    <source>
        <dbReference type="ARBA" id="ARBA00004173"/>
    </source>
</evidence>
<dbReference type="PANTHER" id="PTHR13477:SF0">
    <property type="entry name" value="LARGE RIBOSOMAL SUBUNIT PROTEIN ML49"/>
    <property type="match status" value="1"/>
</dbReference>
<name>A0AAE1F3N3_PETCI</name>
<evidence type="ECO:0000256" key="6">
    <source>
        <dbReference type="ARBA" id="ARBA00035191"/>
    </source>
</evidence>
<comment type="caution">
    <text evidence="8">The sequence shown here is derived from an EMBL/GenBank/DDBJ whole genome shotgun (WGS) entry which is preliminary data.</text>
</comment>
<sequence>MMSVVGRALFTLQRGVCMRDVTKVATGVVGVKQKHEGLARLSETPKALLHTTAASSFPSFGTDRLPRARHTIPESYEQVEKSTAEWAYVERLFPPKSIPKPIAKPGEVMPSGWASPSACPGDYSYFVHRSPSHLYPVYIQHTPMKCRYITKLHHIEGDIFALAEDLRAYLMAKRQPRLINMRVHEPHQKIHIKGQYVAEIKEFLQEKGF</sequence>